<protein>
    <recommendedName>
        <fullName evidence="1">F-box domain-containing protein</fullName>
    </recommendedName>
</protein>
<sequence>MSFNALPNELIYQISQRVQPADLENYGRTSHRVKEIAAPFVQENRQLKVEYTKVSVNHVAAAKILYEMCARPWIALYPESVELRGHRSWRNFEGPRNRERTALVAEVIQKRSLVEEADLRDILRRTRLIPAHEVDGWLEKINVGDEDYLFALMLACLPNIRRLTIRLDHTKLEQVKEMIRYIKRQAPDVQGDRALSKLKAVYVLERDTSEDGVCDLEMFPLLASLPGIQSMHGRNLVGMYRDCYRDGWLNYPGASPTIEHIFLETCGMSVEGLEKLCNSIKSLRSFKYIAHRAGWGLHRISDLLKNARGTLEELVLSTGSGQARFIGTLRGFTALKHVKVDTDMLFQRGKMSRAVDILPASIETATIAGNSLTRPHEEQFLSDLYRPSFSYPNLRKLQVDDSWGHRDIGKDRLKFQKEFHKQTSSSWMLRYR</sequence>
<dbReference type="InterPro" id="IPR001810">
    <property type="entry name" value="F-box_dom"/>
</dbReference>
<reference evidence="2" key="1">
    <citation type="submission" date="2021-03" db="EMBL/GenBank/DDBJ databases">
        <authorList>
            <person name="Tagirdzhanova G."/>
        </authorList>
    </citation>
    <scope>NUCLEOTIDE SEQUENCE</scope>
</reference>
<proteinExistence type="predicted"/>
<evidence type="ECO:0000313" key="2">
    <source>
        <dbReference type="EMBL" id="CAF9920577.1"/>
    </source>
</evidence>
<comment type="caution">
    <text evidence="2">The sequence shown here is derived from an EMBL/GenBank/DDBJ whole genome shotgun (WGS) entry which is preliminary data.</text>
</comment>
<dbReference type="AlphaFoldDB" id="A0A8H3F8F0"/>
<evidence type="ECO:0000313" key="3">
    <source>
        <dbReference type="Proteomes" id="UP000664203"/>
    </source>
</evidence>
<evidence type="ECO:0000259" key="1">
    <source>
        <dbReference type="PROSITE" id="PS50181"/>
    </source>
</evidence>
<dbReference type="Proteomes" id="UP000664203">
    <property type="component" value="Unassembled WGS sequence"/>
</dbReference>
<organism evidence="2 3">
    <name type="scientific">Alectoria fallacina</name>
    <dbReference type="NCBI Taxonomy" id="1903189"/>
    <lineage>
        <taxon>Eukaryota</taxon>
        <taxon>Fungi</taxon>
        <taxon>Dikarya</taxon>
        <taxon>Ascomycota</taxon>
        <taxon>Pezizomycotina</taxon>
        <taxon>Lecanoromycetes</taxon>
        <taxon>OSLEUM clade</taxon>
        <taxon>Lecanoromycetidae</taxon>
        <taxon>Lecanorales</taxon>
        <taxon>Lecanorineae</taxon>
        <taxon>Parmeliaceae</taxon>
        <taxon>Alectoria</taxon>
    </lineage>
</organism>
<name>A0A8H3F8F0_9LECA</name>
<accession>A0A8H3F8F0</accession>
<keyword evidence="3" id="KW-1185">Reference proteome</keyword>
<dbReference type="PROSITE" id="PS50181">
    <property type="entry name" value="FBOX"/>
    <property type="match status" value="1"/>
</dbReference>
<gene>
    <name evidence="2" type="ORF">ALECFALPRED_001573</name>
</gene>
<dbReference type="EMBL" id="CAJPDR010000137">
    <property type="protein sequence ID" value="CAF9920577.1"/>
    <property type="molecule type" value="Genomic_DNA"/>
</dbReference>
<feature type="domain" description="F-box" evidence="1">
    <location>
        <begin position="1"/>
        <end position="54"/>
    </location>
</feature>
<dbReference type="OrthoDB" id="5285756at2759"/>